<gene>
    <name evidence="1" type="ORF">KUCAC02_001579</name>
</gene>
<reference evidence="1" key="1">
    <citation type="submission" date="2022-05" db="EMBL/GenBank/DDBJ databases">
        <title>Chromosome-level genome of Chaenocephalus aceratus.</title>
        <authorList>
            <person name="Park H."/>
        </authorList>
    </citation>
    <scope>NUCLEOTIDE SEQUENCE</scope>
    <source>
        <strain evidence="1">KU_202001</strain>
    </source>
</reference>
<evidence type="ECO:0000313" key="2">
    <source>
        <dbReference type="Proteomes" id="UP001057452"/>
    </source>
</evidence>
<organism evidence="1 2">
    <name type="scientific">Chaenocephalus aceratus</name>
    <name type="common">Blackfin icefish</name>
    <name type="synonym">Chaenichthys aceratus</name>
    <dbReference type="NCBI Taxonomy" id="36190"/>
    <lineage>
        <taxon>Eukaryota</taxon>
        <taxon>Metazoa</taxon>
        <taxon>Chordata</taxon>
        <taxon>Craniata</taxon>
        <taxon>Vertebrata</taxon>
        <taxon>Euteleostomi</taxon>
        <taxon>Actinopterygii</taxon>
        <taxon>Neopterygii</taxon>
        <taxon>Teleostei</taxon>
        <taxon>Neoteleostei</taxon>
        <taxon>Acanthomorphata</taxon>
        <taxon>Eupercaria</taxon>
        <taxon>Perciformes</taxon>
        <taxon>Notothenioidei</taxon>
        <taxon>Channichthyidae</taxon>
        <taxon>Chaenocephalus</taxon>
    </lineage>
</organism>
<proteinExistence type="predicted"/>
<protein>
    <submittedName>
        <fullName evidence="1">Uncharacterized protein</fullName>
    </submittedName>
</protein>
<feature type="non-terminal residue" evidence="1">
    <location>
        <position position="1"/>
    </location>
</feature>
<feature type="non-terminal residue" evidence="1">
    <location>
        <position position="65"/>
    </location>
</feature>
<keyword evidence="2" id="KW-1185">Reference proteome</keyword>
<comment type="caution">
    <text evidence="1">The sequence shown here is derived from an EMBL/GenBank/DDBJ whole genome shotgun (WGS) entry which is preliminary data.</text>
</comment>
<sequence length="65" mass="7050">QPSVLRGELSVFSIWCIYTKADISVITPSPLAPSPLQLPFYLFLFLQSRACSSVGIIVCSSSEEG</sequence>
<dbReference type="EMBL" id="CM043787">
    <property type="protein sequence ID" value="KAI4829919.1"/>
    <property type="molecule type" value="Genomic_DNA"/>
</dbReference>
<accession>A0ACB9XTC3</accession>
<evidence type="ECO:0000313" key="1">
    <source>
        <dbReference type="EMBL" id="KAI4829919.1"/>
    </source>
</evidence>
<dbReference type="Proteomes" id="UP001057452">
    <property type="component" value="Chromosome 3"/>
</dbReference>
<name>A0ACB9XTC3_CHAAC</name>